<sequence length="246" mass="28742">MNTKDLVFNIYIINLDKDVDRLEKITTELKPNTFKRIKAINGNEHDFINEPSIYKTSKYFCPKSVLGCNLSHRLALKTFLDESKKDMALVLEDDAEPIHKNYIERIEKCIYSAPDDWDIIKLDWMRNLPFGDSKKEFLCGYSAFATAYLINKKGANKILNNIIYWHYDVDINFYGLKIYNNSEKLFKQNWNNNGSNNQNIPFLITNIETIDVLNYKILRVEDTEFSGSGLLCFIIFTCVLMNCCYD</sequence>
<evidence type="ECO:0000259" key="1">
    <source>
        <dbReference type="Pfam" id="PF01755"/>
    </source>
</evidence>
<accession>A0A6C0B2K6</accession>
<name>A0A6C0B2K6_9ZZZZ</name>
<dbReference type="AlphaFoldDB" id="A0A6C0B2K6"/>
<organism evidence="2">
    <name type="scientific">viral metagenome</name>
    <dbReference type="NCBI Taxonomy" id="1070528"/>
    <lineage>
        <taxon>unclassified sequences</taxon>
        <taxon>metagenomes</taxon>
        <taxon>organismal metagenomes</taxon>
    </lineage>
</organism>
<reference evidence="2" key="1">
    <citation type="journal article" date="2020" name="Nature">
        <title>Giant virus diversity and host interactions through global metagenomics.</title>
        <authorList>
            <person name="Schulz F."/>
            <person name="Roux S."/>
            <person name="Paez-Espino D."/>
            <person name="Jungbluth S."/>
            <person name="Walsh D.A."/>
            <person name="Denef V.J."/>
            <person name="McMahon K.D."/>
            <person name="Konstantinidis K.T."/>
            <person name="Eloe-Fadrosh E.A."/>
            <person name="Kyrpides N.C."/>
            <person name="Woyke T."/>
        </authorList>
    </citation>
    <scope>NUCLEOTIDE SEQUENCE</scope>
    <source>
        <strain evidence="2">GVMAG-M-3300009187-29</strain>
    </source>
</reference>
<protein>
    <recommendedName>
        <fullName evidence="1">Glycosyl transferase family 25 domain-containing protein</fullName>
    </recommendedName>
</protein>
<dbReference type="InterPro" id="IPR002654">
    <property type="entry name" value="Glyco_trans_25"/>
</dbReference>
<proteinExistence type="predicted"/>
<dbReference type="EMBL" id="MN739053">
    <property type="protein sequence ID" value="QHS86302.1"/>
    <property type="molecule type" value="Genomic_DNA"/>
</dbReference>
<evidence type="ECO:0000313" key="2">
    <source>
        <dbReference type="EMBL" id="QHS86302.1"/>
    </source>
</evidence>
<feature type="domain" description="Glycosyl transferase family 25" evidence="1">
    <location>
        <begin position="9"/>
        <end position="170"/>
    </location>
</feature>
<dbReference type="Pfam" id="PF01755">
    <property type="entry name" value="Glyco_transf_25"/>
    <property type="match status" value="1"/>
</dbReference>